<dbReference type="InterPro" id="IPR024981">
    <property type="entry name" value="DUF3887"/>
</dbReference>
<evidence type="ECO:0000259" key="1">
    <source>
        <dbReference type="Pfam" id="PF13026"/>
    </source>
</evidence>
<keyword evidence="3" id="KW-1185">Reference proteome</keyword>
<dbReference type="OrthoDB" id="68373at2"/>
<protein>
    <recommendedName>
        <fullName evidence="1">DUF3887 domain-containing protein</fullName>
    </recommendedName>
</protein>
<feature type="domain" description="DUF3887" evidence="1">
    <location>
        <begin position="75"/>
        <end position="175"/>
    </location>
</feature>
<dbReference type="EMBL" id="LKEV01000005">
    <property type="protein sequence ID" value="KQB86000.1"/>
    <property type="molecule type" value="Genomic_DNA"/>
</dbReference>
<reference evidence="2 3" key="1">
    <citation type="submission" date="2015-10" db="EMBL/GenBank/DDBJ databases">
        <title>Corynebacteirum lowii and Corynebacterium oculi species nova, derived from human clinical disease and and emended description of Corynebacterium mastiditis.</title>
        <authorList>
            <person name="Bernard K."/>
            <person name="Pacheco A.L."/>
            <person name="Mcdougall C."/>
            <person name="Burtx T."/>
            <person name="Weibe D."/>
            <person name="Tyler S."/>
            <person name="Olson A.B."/>
            <person name="Cnockaert M."/>
            <person name="Eguchi H."/>
            <person name="Kuwahara T."/>
            <person name="Nakayama-Imaohji H."/>
            <person name="Boudewijins M."/>
            <person name="Van Hoecke F."/>
            <person name="Bernier A.-M."/>
            <person name="Vandamme P."/>
        </authorList>
    </citation>
    <scope>NUCLEOTIDE SEQUENCE [LARGE SCALE GENOMIC DNA]</scope>
    <source>
        <strain evidence="2 3">NML 130206</strain>
    </source>
</reference>
<dbReference type="Pfam" id="PF13026">
    <property type="entry name" value="DUF3887"/>
    <property type="match status" value="1"/>
</dbReference>
<accession>A0A0Q0U2C1</accession>
<gene>
    <name evidence="2" type="ORF">Clow_01742</name>
</gene>
<dbReference type="STRING" id="1544413.Clow_01742"/>
<dbReference type="AlphaFoldDB" id="A0A0Q0U2C1"/>
<sequence length="188" mass="20507">MDSIRQALQAIDAAQQQLHQAVHTARAQGHSWAEIGTALGVSRQAAFKRFGKPVNPYTGEPMPARPTSTITTLTEKLFNLINEGDWEKVTELIHPEDRAELSPEVIRDAWIATASDYGTFTGCHDTIATTASTKNGTEPLDGEITGLAVGVTTLRFEAGEYLGRVAFDRTNLIKGIYIVPTDATETFF</sequence>
<evidence type="ECO:0000313" key="3">
    <source>
        <dbReference type="Proteomes" id="UP000050488"/>
    </source>
</evidence>
<dbReference type="RefSeq" id="WP_055178331.1">
    <property type="nucleotide sequence ID" value="NZ_JAUSQY010000001.1"/>
</dbReference>
<dbReference type="PATRIC" id="fig|1544413.3.peg.1751"/>
<dbReference type="Gene3D" id="3.10.450.590">
    <property type="match status" value="1"/>
</dbReference>
<organism evidence="2 3">
    <name type="scientific">Corynebacterium lowii</name>
    <dbReference type="NCBI Taxonomy" id="1544413"/>
    <lineage>
        <taxon>Bacteria</taxon>
        <taxon>Bacillati</taxon>
        <taxon>Actinomycetota</taxon>
        <taxon>Actinomycetes</taxon>
        <taxon>Mycobacteriales</taxon>
        <taxon>Corynebacteriaceae</taxon>
        <taxon>Corynebacterium</taxon>
    </lineage>
</organism>
<name>A0A0Q0U2C1_9CORY</name>
<dbReference type="Proteomes" id="UP000050488">
    <property type="component" value="Unassembled WGS sequence"/>
</dbReference>
<comment type="caution">
    <text evidence="2">The sequence shown here is derived from an EMBL/GenBank/DDBJ whole genome shotgun (WGS) entry which is preliminary data.</text>
</comment>
<evidence type="ECO:0000313" key="2">
    <source>
        <dbReference type="EMBL" id="KQB86000.1"/>
    </source>
</evidence>
<proteinExistence type="predicted"/>